<dbReference type="PANTHER" id="PTHR22847:SF637">
    <property type="entry name" value="WD REPEAT DOMAIN 5B"/>
    <property type="match status" value="1"/>
</dbReference>
<dbReference type="GO" id="GO:0005524">
    <property type="term" value="F:ATP binding"/>
    <property type="evidence" value="ECO:0007669"/>
    <property type="project" value="InterPro"/>
</dbReference>
<feature type="repeat" description="WD" evidence="3">
    <location>
        <begin position="21"/>
        <end position="62"/>
    </location>
</feature>
<dbReference type="InParanoid" id="A0A1B7MQN0"/>
<dbReference type="PROSITE" id="PS50011">
    <property type="entry name" value="PROTEIN_KINASE_DOM"/>
    <property type="match status" value="1"/>
</dbReference>
<feature type="repeat" description="WD" evidence="3">
    <location>
        <begin position="275"/>
        <end position="316"/>
    </location>
</feature>
<dbReference type="InterPro" id="IPR036322">
    <property type="entry name" value="WD40_repeat_dom_sf"/>
</dbReference>
<protein>
    <submittedName>
        <fullName evidence="6">WD40 repeat-like protein</fullName>
    </submittedName>
</protein>
<dbReference type="GO" id="GO:1990234">
    <property type="term" value="C:transferase complex"/>
    <property type="evidence" value="ECO:0007669"/>
    <property type="project" value="UniProtKB-ARBA"/>
</dbReference>
<keyword evidence="7" id="KW-1185">Reference proteome</keyword>
<dbReference type="PANTHER" id="PTHR22847">
    <property type="entry name" value="WD40 REPEAT PROTEIN"/>
    <property type="match status" value="1"/>
</dbReference>
<gene>
    <name evidence="6" type="ORF">K503DRAFT_723714</name>
</gene>
<dbReference type="InterPro" id="IPR000719">
    <property type="entry name" value="Prot_kinase_dom"/>
</dbReference>
<reference evidence="6 7" key="1">
    <citation type="submission" date="2016-06" db="EMBL/GenBank/DDBJ databases">
        <title>Comparative genomics of the ectomycorrhizal sister species Rhizopogon vinicolor and Rhizopogon vesiculosus (Basidiomycota: Boletales) reveals a divergence of the mating type B locus.</title>
        <authorList>
            <consortium name="DOE Joint Genome Institute"/>
            <person name="Mujic A.B."/>
            <person name="Kuo A."/>
            <person name="Tritt A."/>
            <person name="Lipzen A."/>
            <person name="Chen C."/>
            <person name="Johnson J."/>
            <person name="Sharma A."/>
            <person name="Barry K."/>
            <person name="Grigoriev I.V."/>
            <person name="Spatafora J.W."/>
        </authorList>
    </citation>
    <scope>NUCLEOTIDE SEQUENCE [LARGE SCALE GENOMIC DNA]</scope>
    <source>
        <strain evidence="6 7">AM-OR11-026</strain>
    </source>
</reference>
<dbReference type="InterPro" id="IPR001245">
    <property type="entry name" value="Ser-Thr/Tyr_kinase_cat_dom"/>
</dbReference>
<dbReference type="Pfam" id="PF00400">
    <property type="entry name" value="WD40"/>
    <property type="match status" value="7"/>
</dbReference>
<organism evidence="6 7">
    <name type="scientific">Rhizopogon vinicolor AM-OR11-026</name>
    <dbReference type="NCBI Taxonomy" id="1314800"/>
    <lineage>
        <taxon>Eukaryota</taxon>
        <taxon>Fungi</taxon>
        <taxon>Dikarya</taxon>
        <taxon>Basidiomycota</taxon>
        <taxon>Agaricomycotina</taxon>
        <taxon>Agaricomycetes</taxon>
        <taxon>Agaricomycetidae</taxon>
        <taxon>Boletales</taxon>
        <taxon>Suillineae</taxon>
        <taxon>Rhizopogonaceae</taxon>
        <taxon>Rhizopogon</taxon>
    </lineage>
</organism>
<feature type="domain" description="Protein kinase" evidence="5">
    <location>
        <begin position="356"/>
        <end position="630"/>
    </location>
</feature>
<dbReference type="STRING" id="1314800.A0A1B7MQN0"/>
<evidence type="ECO:0000259" key="5">
    <source>
        <dbReference type="PROSITE" id="PS50011"/>
    </source>
</evidence>
<dbReference type="Gene3D" id="2.130.10.10">
    <property type="entry name" value="YVTN repeat-like/Quinoprotein amine dehydrogenase"/>
    <property type="match status" value="2"/>
</dbReference>
<sequence length="640" mass="70907">MTSVDAARNARQKGPKPSRILRGHTDCVWSVAFFHHGRWVITGSGDGTLKIWEVQDGTCIGEPFEGHEGIVASISISPDDRRIVTGGQDERIIIWDVGSRQKVLEPPVKHTDWANAVCLSPDGKRFASAGDKRVIVWDAETGTELATFAGHRKEVLTVAFSPDGLKLSSGSADHTIRVWHANNAELLLEINAHQDWVKMVVWSPDGQQLVSSSADLTVKFWDACNGDQIGQPCTGHTSRIDSVALAPDASFIATASLDGTARLWSTKTRQQIGPSFPHAYGAYCVAISPDGKLLVCGDMDRYASIWSIEGTLELHEEQENEKEELEAEQRQYLARASHSQVPPEAILQDLTAYITKVEDHPVARGGFGEIWKCIYETDGRHIDVAVKALVVYVSDEAMEKKSRRIRRELRTCAKLKHQNILPVYGYTYNFGLLMAIVSPWADYGNLTTYIDNEDAMLDAVRRFQLLTDITAGLKYLHANNVIHGDLNGPNVLIHGDGTACLADFGLSLVYSEVISASVASWTSSFHGNFRWLAPELIGEPEDELPVRPNESSDIYSFGGIMLQVLTSKIPYYYLGEVAVSRCIYTGVKPSRSRYPAISDKYWDFIEECWSSLPQDRPSTERVVEVIMDEFDSLSIAIAGS</sequence>
<keyword evidence="4" id="KW-0175">Coiled coil</keyword>
<feature type="repeat" description="WD" evidence="3">
    <location>
        <begin position="148"/>
        <end position="189"/>
    </location>
</feature>
<name>A0A1B7MQN0_9AGAM</name>
<evidence type="ECO:0000256" key="3">
    <source>
        <dbReference type="PROSITE-ProRule" id="PRU00221"/>
    </source>
</evidence>
<evidence type="ECO:0000256" key="2">
    <source>
        <dbReference type="ARBA" id="ARBA00022737"/>
    </source>
</evidence>
<dbReference type="InterPro" id="IPR019775">
    <property type="entry name" value="WD40_repeat_CS"/>
</dbReference>
<dbReference type="InterPro" id="IPR020472">
    <property type="entry name" value="WD40_PAC1"/>
</dbReference>
<dbReference type="AlphaFoldDB" id="A0A1B7MQN0"/>
<dbReference type="Proteomes" id="UP000092154">
    <property type="component" value="Unassembled WGS sequence"/>
</dbReference>
<feature type="repeat" description="WD" evidence="3">
    <location>
        <begin position="64"/>
        <end position="105"/>
    </location>
</feature>
<dbReference type="PROSITE" id="PS50082">
    <property type="entry name" value="WD_REPEATS_2"/>
    <property type="match status" value="6"/>
</dbReference>
<dbReference type="GO" id="GO:0004672">
    <property type="term" value="F:protein kinase activity"/>
    <property type="evidence" value="ECO:0007669"/>
    <property type="project" value="InterPro"/>
</dbReference>
<evidence type="ECO:0000256" key="1">
    <source>
        <dbReference type="ARBA" id="ARBA00022574"/>
    </source>
</evidence>
<feature type="repeat" description="WD" evidence="3">
    <location>
        <begin position="190"/>
        <end position="231"/>
    </location>
</feature>
<dbReference type="Pfam" id="PF07714">
    <property type="entry name" value="PK_Tyr_Ser-Thr"/>
    <property type="match status" value="1"/>
</dbReference>
<dbReference type="CDD" id="cd00200">
    <property type="entry name" value="WD40"/>
    <property type="match status" value="1"/>
</dbReference>
<dbReference type="EMBL" id="KV448553">
    <property type="protein sequence ID" value="OAX34914.1"/>
    <property type="molecule type" value="Genomic_DNA"/>
</dbReference>
<accession>A0A1B7MQN0</accession>
<feature type="repeat" description="WD" evidence="3">
    <location>
        <begin position="233"/>
        <end position="274"/>
    </location>
</feature>
<dbReference type="SMART" id="SM00320">
    <property type="entry name" value="WD40"/>
    <property type="match status" value="7"/>
</dbReference>
<dbReference type="InterPro" id="IPR001680">
    <property type="entry name" value="WD40_rpt"/>
</dbReference>
<dbReference type="OrthoDB" id="3203311at2759"/>
<dbReference type="SUPFAM" id="SSF50978">
    <property type="entry name" value="WD40 repeat-like"/>
    <property type="match status" value="1"/>
</dbReference>
<dbReference type="InterPro" id="IPR015943">
    <property type="entry name" value="WD40/YVTN_repeat-like_dom_sf"/>
</dbReference>
<evidence type="ECO:0000313" key="6">
    <source>
        <dbReference type="EMBL" id="OAX34914.1"/>
    </source>
</evidence>
<dbReference type="PROSITE" id="PS50294">
    <property type="entry name" value="WD_REPEATS_REGION"/>
    <property type="match status" value="5"/>
</dbReference>
<evidence type="ECO:0000313" key="7">
    <source>
        <dbReference type="Proteomes" id="UP000092154"/>
    </source>
</evidence>
<evidence type="ECO:0000256" key="4">
    <source>
        <dbReference type="SAM" id="Coils"/>
    </source>
</evidence>
<dbReference type="PROSITE" id="PS00678">
    <property type="entry name" value="WD_REPEATS_1"/>
    <property type="match status" value="2"/>
</dbReference>
<dbReference type="Gene3D" id="1.10.510.10">
    <property type="entry name" value="Transferase(Phosphotransferase) domain 1"/>
    <property type="match status" value="1"/>
</dbReference>
<feature type="coiled-coil region" evidence="4">
    <location>
        <begin position="308"/>
        <end position="335"/>
    </location>
</feature>
<keyword evidence="1 3" id="KW-0853">WD repeat</keyword>
<dbReference type="InterPro" id="IPR011009">
    <property type="entry name" value="Kinase-like_dom_sf"/>
</dbReference>
<dbReference type="PRINTS" id="PR00320">
    <property type="entry name" value="GPROTEINBRPT"/>
</dbReference>
<dbReference type="SUPFAM" id="SSF56112">
    <property type="entry name" value="Protein kinase-like (PK-like)"/>
    <property type="match status" value="1"/>
</dbReference>
<proteinExistence type="predicted"/>
<keyword evidence="2" id="KW-0677">Repeat</keyword>